<dbReference type="SMART" id="SM00225">
    <property type="entry name" value="BTB"/>
    <property type="match status" value="1"/>
</dbReference>
<dbReference type="Gene3D" id="2.60.210.10">
    <property type="entry name" value="Apoptosis, Tumor Necrosis Factor Receptor Associated Protein 2, Chain A"/>
    <property type="match status" value="1"/>
</dbReference>
<evidence type="ECO:0000256" key="1">
    <source>
        <dbReference type="SAM" id="SignalP"/>
    </source>
</evidence>
<proteinExistence type="predicted"/>
<dbReference type="Pfam" id="PF00651">
    <property type="entry name" value="BTB"/>
    <property type="match status" value="1"/>
</dbReference>
<dbReference type="InterPro" id="IPR011333">
    <property type="entry name" value="SKP1/BTB/POZ_sf"/>
</dbReference>
<evidence type="ECO:0000259" key="2">
    <source>
        <dbReference type="PROSITE" id="PS50097"/>
    </source>
</evidence>
<name>A0A915D4B2_9BILA</name>
<protein>
    <submittedName>
        <fullName evidence="4">BTB domain-containing protein</fullName>
    </submittedName>
</protein>
<dbReference type="PANTHER" id="PTHR47022:SF1">
    <property type="entry name" value="BTB AND MATH DOMAIN-CONTAINING PROTEIN 36-RELATED"/>
    <property type="match status" value="1"/>
</dbReference>
<dbReference type="WBParaSite" id="jg15769">
    <property type="protein sequence ID" value="jg15769"/>
    <property type="gene ID" value="jg15769"/>
</dbReference>
<dbReference type="AlphaFoldDB" id="A0A915D4B2"/>
<feature type="signal peptide" evidence="1">
    <location>
        <begin position="1"/>
        <end position="18"/>
    </location>
</feature>
<sequence length="272" mass="31240">MVLLLAFMAWDGECGVHGKPDWKSNISVPIAYTFCTNKNYSGYPRNCEIARLLEPNNGYILEDSIIVKADVIVNSVENDYWALSNCTELRFEHDDHVVSFYKPYPYKSDGVLVIGERDVFINKGYLAKLSPVFNVMFYSDRFGDKEKYRIELELVDPDEFVELLSVIYPEKKPITALNVESLLKLGDRFQMTVLLQFCCKFLLQTKTVGFSKKLMWADAYTLKELLNACLKKHRTMAELKKLEAQEEYQQISEDTKKLLAGSVCKISQSSKS</sequence>
<dbReference type="Gene3D" id="3.30.710.10">
    <property type="entry name" value="Potassium Channel Kv1.1, Chain A"/>
    <property type="match status" value="1"/>
</dbReference>
<feature type="domain" description="BTB" evidence="2">
    <location>
        <begin position="108"/>
        <end position="176"/>
    </location>
</feature>
<dbReference type="InterPro" id="IPR000210">
    <property type="entry name" value="BTB/POZ_dom"/>
</dbReference>
<reference evidence="4" key="1">
    <citation type="submission" date="2022-11" db="UniProtKB">
        <authorList>
            <consortium name="WormBaseParasite"/>
        </authorList>
    </citation>
    <scope>IDENTIFICATION</scope>
</reference>
<dbReference type="InterPro" id="IPR008974">
    <property type="entry name" value="TRAF-like"/>
</dbReference>
<dbReference type="SUPFAM" id="SSF49599">
    <property type="entry name" value="TRAF domain-like"/>
    <property type="match status" value="1"/>
</dbReference>
<keyword evidence="1" id="KW-0732">Signal</keyword>
<organism evidence="3 4">
    <name type="scientific">Ditylenchus dipsaci</name>
    <dbReference type="NCBI Taxonomy" id="166011"/>
    <lineage>
        <taxon>Eukaryota</taxon>
        <taxon>Metazoa</taxon>
        <taxon>Ecdysozoa</taxon>
        <taxon>Nematoda</taxon>
        <taxon>Chromadorea</taxon>
        <taxon>Rhabditida</taxon>
        <taxon>Tylenchina</taxon>
        <taxon>Tylenchomorpha</taxon>
        <taxon>Sphaerularioidea</taxon>
        <taxon>Anguinidae</taxon>
        <taxon>Anguininae</taxon>
        <taxon>Ditylenchus</taxon>
    </lineage>
</organism>
<keyword evidence="3" id="KW-1185">Reference proteome</keyword>
<dbReference type="PROSITE" id="PS50097">
    <property type="entry name" value="BTB"/>
    <property type="match status" value="1"/>
</dbReference>
<evidence type="ECO:0000313" key="3">
    <source>
        <dbReference type="Proteomes" id="UP000887574"/>
    </source>
</evidence>
<dbReference type="PANTHER" id="PTHR47022">
    <property type="entry name" value="BTB AND MATH DOMAIN-CONTAINING PROTEIN 36-RELATED"/>
    <property type="match status" value="1"/>
</dbReference>
<dbReference type="Proteomes" id="UP000887574">
    <property type="component" value="Unplaced"/>
</dbReference>
<feature type="chain" id="PRO_5037185039" evidence="1">
    <location>
        <begin position="19"/>
        <end position="272"/>
    </location>
</feature>
<evidence type="ECO:0000313" key="4">
    <source>
        <dbReference type="WBParaSite" id="jg15769"/>
    </source>
</evidence>
<accession>A0A915D4B2</accession>
<dbReference type="SUPFAM" id="SSF54695">
    <property type="entry name" value="POZ domain"/>
    <property type="match status" value="1"/>
</dbReference>